<dbReference type="GO" id="GO:0005829">
    <property type="term" value="C:cytosol"/>
    <property type="evidence" value="ECO:0007669"/>
    <property type="project" value="TreeGrafter"/>
</dbReference>
<dbReference type="GO" id="GO:0033194">
    <property type="term" value="P:response to hydroperoxide"/>
    <property type="evidence" value="ECO:0007669"/>
    <property type="project" value="TreeGrafter"/>
</dbReference>
<dbReference type="EMBL" id="CAEZUQ010000137">
    <property type="protein sequence ID" value="CAB4614408.1"/>
    <property type="molecule type" value="Genomic_DNA"/>
</dbReference>
<dbReference type="PANTHER" id="PTHR30283:SF4">
    <property type="entry name" value="PEROXIDE STRESS RESISTANCE PROTEIN YAAA"/>
    <property type="match status" value="1"/>
</dbReference>
<reference evidence="1" key="1">
    <citation type="submission" date="2020-05" db="EMBL/GenBank/DDBJ databases">
        <authorList>
            <person name="Chiriac C."/>
            <person name="Salcher M."/>
            <person name="Ghai R."/>
            <person name="Kavagutti S V."/>
        </authorList>
    </citation>
    <scope>NUCLEOTIDE SEQUENCE</scope>
</reference>
<dbReference type="Pfam" id="PF03883">
    <property type="entry name" value="H2O2_YaaD"/>
    <property type="match status" value="1"/>
</dbReference>
<protein>
    <submittedName>
        <fullName evidence="1">Unannotated protein</fullName>
    </submittedName>
</protein>
<name>A0A6J6I116_9ZZZZ</name>
<organism evidence="1">
    <name type="scientific">freshwater metagenome</name>
    <dbReference type="NCBI Taxonomy" id="449393"/>
    <lineage>
        <taxon>unclassified sequences</taxon>
        <taxon>metagenomes</taxon>
        <taxon>ecological metagenomes</taxon>
    </lineage>
</organism>
<proteinExistence type="predicted"/>
<dbReference type="InterPro" id="IPR005583">
    <property type="entry name" value="YaaA"/>
</dbReference>
<dbReference type="PANTHER" id="PTHR30283">
    <property type="entry name" value="PEROXIDE STRESS RESPONSE PROTEIN YAAA"/>
    <property type="match status" value="1"/>
</dbReference>
<dbReference type="AlphaFoldDB" id="A0A6J6I116"/>
<accession>A0A6J6I116</accession>
<gene>
    <name evidence="1" type="ORF">UFOPK1842_00960</name>
</gene>
<evidence type="ECO:0000313" key="1">
    <source>
        <dbReference type="EMBL" id="CAB4614408.1"/>
    </source>
</evidence>
<sequence length="216" mass="23929">MLILLPPSEGKNQPAGKAQLNLSKLVFADQLLEVRSRLISKSLAASPAAKVMDVYSGVLYQALDWRSLSATAKARGEKSVLIVSAIFGVLSPSDVIPNYKAKIKSSDWKQALKPALDDLAAELIIDCRSSTYAGVWQSPPDKTVAIRVFKKEKGKISVITHLSKKYRGELTRVLLKSSKTPKTPMDLLELAEKHFDCKLHKPKDKAPWYLDLIINF</sequence>